<dbReference type="GO" id="GO:0005634">
    <property type="term" value="C:nucleus"/>
    <property type="evidence" value="ECO:0007669"/>
    <property type="project" value="UniProtKB-SubCell"/>
</dbReference>
<dbReference type="SMART" id="SM00408">
    <property type="entry name" value="IGc2"/>
    <property type="match status" value="4"/>
</dbReference>
<dbReference type="GeneTree" id="ENSGT01110000267173"/>
<comment type="similarity">
    <text evidence="3">Belongs to the protein kinase superfamily. CAMK Ser/Thr protein kinase family.</text>
</comment>
<feature type="domain" description="Fibronectin type-III" evidence="10">
    <location>
        <begin position="779"/>
        <end position="876"/>
    </location>
</feature>
<dbReference type="PRINTS" id="PR00014">
    <property type="entry name" value="FNTYPEIII"/>
</dbReference>
<dbReference type="PANTHER" id="PTHR13817">
    <property type="entry name" value="TITIN"/>
    <property type="match status" value="1"/>
</dbReference>
<dbReference type="Gene3D" id="2.60.40.10">
    <property type="entry name" value="Immunoglobulins"/>
    <property type="match status" value="10"/>
</dbReference>
<keyword evidence="7" id="KW-0539">Nucleus</keyword>
<protein>
    <submittedName>
        <fullName evidence="11">Uncharacterized protein</fullName>
    </submittedName>
</protein>
<dbReference type="InterPro" id="IPR007110">
    <property type="entry name" value="Ig-like_dom"/>
</dbReference>
<reference evidence="11" key="2">
    <citation type="submission" date="2025-08" db="UniProtKB">
        <authorList>
            <consortium name="Ensembl"/>
        </authorList>
    </citation>
    <scope>IDENTIFICATION</scope>
</reference>
<dbReference type="GO" id="GO:0005737">
    <property type="term" value="C:cytoplasm"/>
    <property type="evidence" value="ECO:0007669"/>
    <property type="project" value="UniProtKB-SubCell"/>
</dbReference>
<dbReference type="FunFam" id="2.60.40.10:FF:000214">
    <property type="entry name" value="titin isoform X1"/>
    <property type="match status" value="1"/>
</dbReference>
<feature type="domain" description="Fibronectin type-III" evidence="10">
    <location>
        <begin position="645"/>
        <end position="739"/>
    </location>
</feature>
<dbReference type="FunFam" id="2.60.40.10:FF:000050">
    <property type="entry name" value="Titin isoform B"/>
    <property type="match status" value="3"/>
</dbReference>
<sequence>VEVLEGEKAEFVCSVSKEAFDVQWIRDDTVLEANDKYDIISDGKKRVLVIKESVLDDDGTYSVMVGAAKATARLTVIGKLYGAFSYICGHAFISFVRIEGEELVFNCEVNTEGAKAKWYKDEEAIFDSAKYIMVHKDLVYTLRIRDAHLNDQATYNIVLANKRGEQVKSSATLTVLGKFLPRAIILEKEIIEPLQDIETMEKKSVTFWCKVNRLNVTLQWTKNGEEVTFDRRILYKVDKYKHSLIIKNCGFIDEGEYVVTAGQDKSAAELIITEAPADFIEHLQDQTVTEFDDAVFSCQLSKEKAMVKWYRNGREIKEGKKYQFEKDGNLHRLIIKDCRPEDECEYSCGVDDRRSRARLFVEGIKVCQHIYEAPGSDVLFFAELNKDKVEVKWLRNNMIIVQGDKHQMMSEGKVHRLQVCEIRPRDQGEYRFIAKDKEARAKLELAEAPEIFLDVKLLAGITVKAGTKIELPARVNGKPEPRISWTKAEQTLKPDKRITIESKPNHSTVIITEKITFNVFLMKYLNRRGSNYCYAFTDKPGPPAAFDISDITNVSCALTWNPPRDDGGSRITNYVLEQRASDSEVWHKLSSTIKETKFKVTNLTPLKEYIFRVSAENMYGVGEPAQSVPVVAKYPFGKSIHPPWPPGKPVVKDVAKTSCFLNWTKPEHDGGAKIESYVIELLKTGTDEWVRVAEGIPTPEHFLKGLMEKQEYSFRVRAVNKAGESEPSEPSDPVLCKERLSKLAIAFCRRVLLQVSKVSEACSTVTQSGAFSGAATVYPPSPPRWLEVINITKNTADLKWTVPERDGGSPITNYIVEKRDVRRKGWQTVDTTVKDTKYTVTPLTEGSLYVFRVAAENAVGQSDYCEIEDSVLAKDTFSKFSSAHTHEINYKFIPVPFRAVPTPTIAWHKSGKELKAGDRTTMKSDHISALLEVTNAVHADAGVYTITLENKLGSTTGTINVKVIGNLFFLYWQLCELDP</sequence>
<keyword evidence="8" id="KW-0393">Immunoglobulin domain</keyword>
<dbReference type="Pfam" id="PF07679">
    <property type="entry name" value="I-set"/>
    <property type="match status" value="7"/>
</dbReference>
<dbReference type="SMART" id="SM00060">
    <property type="entry name" value="FN3"/>
    <property type="match status" value="3"/>
</dbReference>
<dbReference type="InterPro" id="IPR003598">
    <property type="entry name" value="Ig_sub2"/>
</dbReference>
<dbReference type="InterPro" id="IPR050964">
    <property type="entry name" value="Striated_Muscle_Regulatory"/>
</dbReference>
<evidence type="ECO:0000256" key="8">
    <source>
        <dbReference type="ARBA" id="ARBA00023319"/>
    </source>
</evidence>
<keyword evidence="6" id="KW-1015">Disulfide bond</keyword>
<comment type="subcellular location">
    <subcellularLocation>
        <location evidence="2">Cytoplasm</location>
    </subcellularLocation>
    <subcellularLocation>
        <location evidence="1">Nucleus</location>
    </subcellularLocation>
</comment>
<dbReference type="FunFam" id="2.60.40.10:FF:000003">
    <property type="entry name" value="Titin isoform E"/>
    <property type="match status" value="1"/>
</dbReference>
<dbReference type="SUPFAM" id="SSF49265">
    <property type="entry name" value="Fibronectin type III"/>
    <property type="match status" value="2"/>
</dbReference>
<evidence type="ECO:0000256" key="6">
    <source>
        <dbReference type="ARBA" id="ARBA00023157"/>
    </source>
</evidence>
<evidence type="ECO:0000256" key="3">
    <source>
        <dbReference type="ARBA" id="ARBA00006692"/>
    </source>
</evidence>
<dbReference type="InterPro" id="IPR036179">
    <property type="entry name" value="Ig-like_dom_sf"/>
</dbReference>
<evidence type="ECO:0000259" key="10">
    <source>
        <dbReference type="PROSITE" id="PS50853"/>
    </source>
</evidence>
<feature type="domain" description="Ig-like" evidence="9">
    <location>
        <begin position="99"/>
        <end position="174"/>
    </location>
</feature>
<keyword evidence="12" id="KW-1185">Reference proteome</keyword>
<reference evidence="11" key="3">
    <citation type="submission" date="2025-09" db="UniProtKB">
        <authorList>
            <consortium name="Ensembl"/>
        </authorList>
    </citation>
    <scope>IDENTIFICATION</scope>
</reference>
<feature type="domain" description="Ig-like" evidence="9">
    <location>
        <begin position="276"/>
        <end position="360"/>
    </location>
</feature>
<dbReference type="Proteomes" id="UP000472272">
    <property type="component" value="Chromosome 1"/>
</dbReference>
<evidence type="ECO:0000256" key="4">
    <source>
        <dbReference type="ARBA" id="ARBA00022490"/>
    </source>
</evidence>
<evidence type="ECO:0000256" key="7">
    <source>
        <dbReference type="ARBA" id="ARBA00023242"/>
    </source>
</evidence>
<feature type="domain" description="Fibronectin type-III" evidence="10">
    <location>
        <begin position="542"/>
        <end position="635"/>
    </location>
</feature>
<dbReference type="InterPro" id="IPR003599">
    <property type="entry name" value="Ig_sub"/>
</dbReference>
<dbReference type="InterPro" id="IPR013098">
    <property type="entry name" value="Ig_I-set"/>
</dbReference>
<dbReference type="InterPro" id="IPR003961">
    <property type="entry name" value="FN3_dom"/>
</dbReference>
<proteinExistence type="inferred from homology"/>
<reference evidence="11 12" key="1">
    <citation type="journal article" date="2019" name="Proc. Natl. Acad. Sci. U.S.A.">
        <title>Regulatory changes in pterin and carotenoid genes underlie balanced color polymorphisms in the wall lizard.</title>
        <authorList>
            <person name="Andrade P."/>
            <person name="Pinho C."/>
            <person name="Perez I de Lanuza G."/>
            <person name="Afonso S."/>
            <person name="Brejcha J."/>
            <person name="Rubin C.J."/>
            <person name="Wallerman O."/>
            <person name="Pereira P."/>
            <person name="Sabatino S.J."/>
            <person name="Bellati A."/>
            <person name="Pellitteri-Rosa D."/>
            <person name="Bosakova Z."/>
            <person name="Bunikis I."/>
            <person name="Carretero M.A."/>
            <person name="Feiner N."/>
            <person name="Marsik P."/>
            <person name="Pauperio F."/>
            <person name="Salvi D."/>
            <person name="Soler L."/>
            <person name="While G.M."/>
            <person name="Uller T."/>
            <person name="Font E."/>
            <person name="Andersson L."/>
            <person name="Carneiro M."/>
        </authorList>
    </citation>
    <scope>NUCLEOTIDE SEQUENCE</scope>
</reference>
<name>A0A670HYL7_PODMU</name>
<dbReference type="PROSITE" id="PS50853">
    <property type="entry name" value="FN3"/>
    <property type="match status" value="3"/>
</dbReference>
<dbReference type="PANTHER" id="PTHR13817:SF151">
    <property type="entry name" value="TITIN"/>
    <property type="match status" value="1"/>
</dbReference>
<evidence type="ECO:0000256" key="1">
    <source>
        <dbReference type="ARBA" id="ARBA00004123"/>
    </source>
</evidence>
<feature type="domain" description="Ig-like" evidence="9">
    <location>
        <begin position="1"/>
        <end position="75"/>
    </location>
</feature>
<dbReference type="FunFam" id="2.60.40.10:FF:000012">
    <property type="entry name" value="titin isoform X1"/>
    <property type="match status" value="1"/>
</dbReference>
<evidence type="ECO:0000256" key="2">
    <source>
        <dbReference type="ARBA" id="ARBA00004496"/>
    </source>
</evidence>
<dbReference type="FunFam" id="2.60.40.10:FF:000031">
    <property type="entry name" value="Myosin-binding protein C, slow type"/>
    <property type="match status" value="1"/>
</dbReference>
<dbReference type="Ensembl" id="ENSPMRT00000005106.1">
    <property type="protein sequence ID" value="ENSPMRP00000004789.1"/>
    <property type="gene ID" value="ENSPMRG00000003284.1"/>
</dbReference>
<evidence type="ECO:0000313" key="12">
    <source>
        <dbReference type="Proteomes" id="UP000472272"/>
    </source>
</evidence>
<organism evidence="11 12">
    <name type="scientific">Podarcis muralis</name>
    <name type="common">Wall lizard</name>
    <name type="synonym">Lacerta muralis</name>
    <dbReference type="NCBI Taxonomy" id="64176"/>
    <lineage>
        <taxon>Eukaryota</taxon>
        <taxon>Metazoa</taxon>
        <taxon>Chordata</taxon>
        <taxon>Craniata</taxon>
        <taxon>Vertebrata</taxon>
        <taxon>Euteleostomi</taxon>
        <taxon>Lepidosauria</taxon>
        <taxon>Squamata</taxon>
        <taxon>Bifurcata</taxon>
        <taxon>Unidentata</taxon>
        <taxon>Episquamata</taxon>
        <taxon>Laterata</taxon>
        <taxon>Lacertibaenia</taxon>
        <taxon>Lacertidae</taxon>
        <taxon>Podarcis</taxon>
    </lineage>
</organism>
<dbReference type="CDD" id="cd00063">
    <property type="entry name" value="FN3"/>
    <property type="match status" value="3"/>
</dbReference>
<feature type="domain" description="Ig-like" evidence="9">
    <location>
        <begin position="181"/>
        <end position="273"/>
    </location>
</feature>
<evidence type="ECO:0000256" key="5">
    <source>
        <dbReference type="ARBA" id="ARBA00022737"/>
    </source>
</evidence>
<evidence type="ECO:0000259" key="9">
    <source>
        <dbReference type="PROSITE" id="PS50835"/>
    </source>
</evidence>
<dbReference type="SMART" id="SM00409">
    <property type="entry name" value="IG"/>
    <property type="match status" value="6"/>
</dbReference>
<dbReference type="AlphaFoldDB" id="A0A670HYL7"/>
<dbReference type="SUPFAM" id="SSF48726">
    <property type="entry name" value="Immunoglobulin"/>
    <property type="match status" value="7"/>
</dbReference>
<accession>A0A670HYL7</accession>
<dbReference type="OMA" id="EICIDAY"/>
<dbReference type="FunFam" id="2.60.40.10:FF:000135">
    <property type="entry name" value="Titin a"/>
    <property type="match status" value="1"/>
</dbReference>
<dbReference type="InterPro" id="IPR036116">
    <property type="entry name" value="FN3_sf"/>
</dbReference>
<keyword evidence="5" id="KW-0677">Repeat</keyword>
<dbReference type="InterPro" id="IPR013783">
    <property type="entry name" value="Ig-like_fold"/>
</dbReference>
<dbReference type="Pfam" id="PF00041">
    <property type="entry name" value="fn3"/>
    <property type="match status" value="3"/>
</dbReference>
<dbReference type="PROSITE" id="PS50835">
    <property type="entry name" value="IG_LIKE"/>
    <property type="match status" value="5"/>
</dbReference>
<feature type="domain" description="Ig-like" evidence="9">
    <location>
        <begin position="449"/>
        <end position="549"/>
    </location>
</feature>
<keyword evidence="4" id="KW-0963">Cytoplasm</keyword>
<evidence type="ECO:0000313" key="11">
    <source>
        <dbReference type="Ensembl" id="ENSPMRP00000004789.1"/>
    </source>
</evidence>